<evidence type="ECO:0000313" key="2">
    <source>
        <dbReference type="Proteomes" id="UP000244450"/>
    </source>
</evidence>
<keyword evidence="2" id="KW-1185">Reference proteome</keyword>
<protein>
    <submittedName>
        <fullName evidence="1">Uncharacterized protein</fullName>
    </submittedName>
</protein>
<evidence type="ECO:0000313" key="1">
    <source>
        <dbReference type="EMBL" id="PUZ28070.1"/>
    </source>
</evidence>
<gene>
    <name evidence="1" type="ORF">DCC81_00875</name>
</gene>
<accession>A0A2T7BKA2</accession>
<dbReference type="RefSeq" id="WP_108684711.1">
    <property type="nucleotide sequence ID" value="NZ_QCYK01000001.1"/>
</dbReference>
<name>A0A2T7BKA2_9BACT</name>
<sequence>MDNSTPFSFTKSFPVTGSQKQTTLVSQDLILPATEQAHLSETYAALDTLRTAPRAAALKAIFAHAAAAQEKVSR</sequence>
<reference evidence="1 2" key="1">
    <citation type="submission" date="2018-04" db="EMBL/GenBank/DDBJ databases">
        <title>Chitinophaga fuyangensis sp. nov., isolated from soil in a chemical factory.</title>
        <authorList>
            <person name="Chen K."/>
        </authorList>
    </citation>
    <scope>NUCLEOTIDE SEQUENCE [LARGE SCALE GENOMIC DNA]</scope>
    <source>
        <strain evidence="1 2">LY-1</strain>
    </source>
</reference>
<dbReference type="Proteomes" id="UP000244450">
    <property type="component" value="Unassembled WGS sequence"/>
</dbReference>
<proteinExistence type="predicted"/>
<dbReference type="EMBL" id="QCYK01000001">
    <property type="protein sequence ID" value="PUZ28070.1"/>
    <property type="molecule type" value="Genomic_DNA"/>
</dbReference>
<organism evidence="1 2">
    <name type="scientific">Chitinophaga parva</name>
    <dbReference type="NCBI Taxonomy" id="2169414"/>
    <lineage>
        <taxon>Bacteria</taxon>
        <taxon>Pseudomonadati</taxon>
        <taxon>Bacteroidota</taxon>
        <taxon>Chitinophagia</taxon>
        <taxon>Chitinophagales</taxon>
        <taxon>Chitinophagaceae</taxon>
        <taxon>Chitinophaga</taxon>
    </lineage>
</organism>
<dbReference type="AlphaFoldDB" id="A0A2T7BKA2"/>
<comment type="caution">
    <text evidence="1">The sequence shown here is derived from an EMBL/GenBank/DDBJ whole genome shotgun (WGS) entry which is preliminary data.</text>
</comment>